<sequence length="155" mass="17696">MSQETINSVIKQFATNVCTSSIILAAESMHKCYEYIDKNSPDIDQCILADMYLQDGLTHLRQREQDLGRSSPTDDIPYIEPETSRKRIKEYLSLPRFSSLQTQSAKEAYFKHGIDKVEQGIFGQCKITDYKYGSSTKWNGQVKNPEQLDDPSDSN</sequence>
<feature type="compositionally biased region" description="Polar residues" evidence="1">
    <location>
        <begin position="134"/>
        <end position="144"/>
    </location>
</feature>
<name>A0ABT6Q430_9PROT</name>
<dbReference type="Proteomes" id="UP001431634">
    <property type="component" value="Unassembled WGS sequence"/>
</dbReference>
<accession>A0ABT6Q430</accession>
<comment type="caution">
    <text evidence="2">The sequence shown here is derived from an EMBL/GenBank/DDBJ whole genome shotgun (WGS) entry which is preliminary data.</text>
</comment>
<feature type="region of interest" description="Disordered" evidence="1">
    <location>
        <begin position="134"/>
        <end position="155"/>
    </location>
</feature>
<protein>
    <submittedName>
        <fullName evidence="2">Uncharacterized protein</fullName>
    </submittedName>
</protein>
<evidence type="ECO:0000256" key="1">
    <source>
        <dbReference type="SAM" id="MobiDB-lite"/>
    </source>
</evidence>
<evidence type="ECO:0000313" key="2">
    <source>
        <dbReference type="EMBL" id="MDI2091780.1"/>
    </source>
</evidence>
<evidence type="ECO:0000313" key="3">
    <source>
        <dbReference type="Proteomes" id="UP001431634"/>
    </source>
</evidence>
<organism evidence="2 3">
    <name type="scientific">Commensalibacter oyaizuii</name>
    <dbReference type="NCBI Taxonomy" id="3043873"/>
    <lineage>
        <taxon>Bacteria</taxon>
        <taxon>Pseudomonadati</taxon>
        <taxon>Pseudomonadota</taxon>
        <taxon>Alphaproteobacteria</taxon>
        <taxon>Acetobacterales</taxon>
        <taxon>Acetobacteraceae</taxon>
    </lineage>
</organism>
<proteinExistence type="predicted"/>
<keyword evidence="3" id="KW-1185">Reference proteome</keyword>
<dbReference type="EMBL" id="JASBAO010000001">
    <property type="protein sequence ID" value="MDI2091780.1"/>
    <property type="molecule type" value="Genomic_DNA"/>
</dbReference>
<gene>
    <name evidence="2" type="ORF">QJV27_10430</name>
</gene>
<dbReference type="RefSeq" id="WP_281448865.1">
    <property type="nucleotide sequence ID" value="NZ_JASBAO010000001.1"/>
</dbReference>
<reference evidence="2" key="1">
    <citation type="submission" date="2023-05" db="EMBL/GenBank/DDBJ databases">
        <title>Whole genome sequence of Commensalibacter sp.</title>
        <authorList>
            <person name="Charoenyingcharoen P."/>
            <person name="Yukphan P."/>
        </authorList>
    </citation>
    <scope>NUCLEOTIDE SEQUENCE</scope>
    <source>
        <strain evidence="2">TBRC 16381</strain>
    </source>
</reference>